<dbReference type="InterPro" id="IPR012902">
    <property type="entry name" value="N_methyl_site"/>
</dbReference>
<comment type="caution">
    <text evidence="5">The sequence shown here is derived from an EMBL/GenBank/DDBJ whole genome shotgun (WGS) entry which is preliminary data.</text>
</comment>
<evidence type="ECO:0000313" key="5">
    <source>
        <dbReference type="EMBL" id="PWG62629.1"/>
    </source>
</evidence>
<keyword evidence="4" id="KW-0812">Transmembrane</keyword>
<dbReference type="GO" id="GO:0007155">
    <property type="term" value="P:cell adhesion"/>
    <property type="evidence" value="ECO:0007669"/>
    <property type="project" value="InterPro"/>
</dbReference>
<evidence type="ECO:0000256" key="2">
    <source>
        <dbReference type="ARBA" id="ARBA00022481"/>
    </source>
</evidence>
<feature type="transmembrane region" description="Helical" evidence="4">
    <location>
        <begin position="12"/>
        <end position="30"/>
    </location>
</feature>
<name>A0A2U2N0W4_9GAMM</name>
<dbReference type="InterPro" id="IPR045584">
    <property type="entry name" value="Pilin-like"/>
</dbReference>
<keyword evidence="6" id="KW-1185">Reference proteome</keyword>
<dbReference type="EMBL" id="QFFI01000017">
    <property type="protein sequence ID" value="PWG62629.1"/>
    <property type="molecule type" value="Genomic_DNA"/>
</dbReference>
<keyword evidence="3" id="KW-0281">Fimbrium</keyword>
<dbReference type="PANTHER" id="PTHR30093">
    <property type="entry name" value="GENERAL SECRETION PATHWAY PROTEIN G"/>
    <property type="match status" value="1"/>
</dbReference>
<dbReference type="Pfam" id="PF07963">
    <property type="entry name" value="N_methyl"/>
    <property type="match status" value="1"/>
</dbReference>
<dbReference type="Pfam" id="PF00114">
    <property type="entry name" value="Pilin"/>
    <property type="match status" value="1"/>
</dbReference>
<keyword evidence="4" id="KW-1133">Transmembrane helix</keyword>
<evidence type="ECO:0000256" key="1">
    <source>
        <dbReference type="ARBA" id="ARBA00005233"/>
    </source>
</evidence>
<dbReference type="GO" id="GO:0044096">
    <property type="term" value="C:type IV pilus"/>
    <property type="evidence" value="ECO:0007669"/>
    <property type="project" value="TreeGrafter"/>
</dbReference>
<reference evidence="5 6" key="1">
    <citation type="submission" date="2018-05" db="EMBL/GenBank/DDBJ databases">
        <title>Spiribacter halobius sp. nov., a moderately halophilic bacterium isolated from marine solar saltern.</title>
        <authorList>
            <person name="Zheng W.-S."/>
            <person name="Lu D.-C."/>
            <person name="Du Z.-J."/>
        </authorList>
    </citation>
    <scope>NUCLEOTIDE SEQUENCE [LARGE SCALE GENOMIC DNA]</scope>
    <source>
        <strain evidence="5 6">E85</strain>
    </source>
</reference>
<dbReference type="PROSITE" id="PS00409">
    <property type="entry name" value="PROKAR_NTER_METHYL"/>
    <property type="match status" value="1"/>
</dbReference>
<comment type="similarity">
    <text evidence="1 3">Belongs to the N-Me-Phe pilin family.</text>
</comment>
<sequence length="140" mass="14343">MKKQQGFTLIELMIVVAIIGILAAIAIPAYQDYTARAQASEGLSATAGLRADISEQFALTDTIPAAAGDLNTNLNDIATAQYISGVAYANGTITVTWDGATSSLAGDMTIAPVNNDPQQGWVCAAANGMEANHLPGGCAN</sequence>
<evidence type="ECO:0000256" key="4">
    <source>
        <dbReference type="SAM" id="Phobius"/>
    </source>
</evidence>
<dbReference type="InterPro" id="IPR001082">
    <property type="entry name" value="Pilin"/>
</dbReference>
<organism evidence="5 6">
    <name type="scientific">Sediminicurvatus halobius</name>
    <dbReference type="NCBI Taxonomy" id="2182432"/>
    <lineage>
        <taxon>Bacteria</taxon>
        <taxon>Pseudomonadati</taxon>
        <taxon>Pseudomonadota</taxon>
        <taxon>Gammaproteobacteria</taxon>
        <taxon>Chromatiales</taxon>
        <taxon>Ectothiorhodospiraceae</taxon>
        <taxon>Sediminicurvatus</taxon>
    </lineage>
</organism>
<dbReference type="AlphaFoldDB" id="A0A2U2N0W4"/>
<dbReference type="RefSeq" id="WP_109679019.1">
    <property type="nucleotide sequence ID" value="NZ_CP086615.1"/>
</dbReference>
<dbReference type="Proteomes" id="UP000245474">
    <property type="component" value="Unassembled WGS sequence"/>
</dbReference>
<dbReference type="SUPFAM" id="SSF54523">
    <property type="entry name" value="Pili subunits"/>
    <property type="match status" value="1"/>
</dbReference>
<keyword evidence="4" id="KW-0472">Membrane</keyword>
<dbReference type="OrthoDB" id="5918848at2"/>
<accession>A0A2U2N0W4</accession>
<dbReference type="PANTHER" id="PTHR30093:SF34">
    <property type="entry name" value="PREPILIN PEPTIDASE-DEPENDENT PROTEIN D"/>
    <property type="match status" value="1"/>
</dbReference>
<proteinExistence type="inferred from homology"/>
<dbReference type="NCBIfam" id="TIGR02532">
    <property type="entry name" value="IV_pilin_GFxxxE"/>
    <property type="match status" value="1"/>
</dbReference>
<dbReference type="Gene3D" id="3.30.700.10">
    <property type="entry name" value="Glycoprotein, Type 4 Pilin"/>
    <property type="match status" value="1"/>
</dbReference>
<protein>
    <submittedName>
        <fullName evidence="5">Prepilin-type cleavage/methylation domain-containing protein</fullName>
    </submittedName>
</protein>
<gene>
    <name evidence="5" type="ORF">DEM34_11820</name>
</gene>
<evidence type="ECO:0000313" key="6">
    <source>
        <dbReference type="Proteomes" id="UP000245474"/>
    </source>
</evidence>
<keyword evidence="2" id="KW-0488">Methylation</keyword>
<evidence type="ECO:0000256" key="3">
    <source>
        <dbReference type="RuleBase" id="RU000389"/>
    </source>
</evidence>
<dbReference type="GO" id="GO:0043107">
    <property type="term" value="P:type IV pilus-dependent motility"/>
    <property type="evidence" value="ECO:0007669"/>
    <property type="project" value="TreeGrafter"/>
</dbReference>